<keyword evidence="2" id="KW-1185">Reference proteome</keyword>
<accession>A0AAV2PZ37</accession>
<proteinExistence type="predicted"/>
<feature type="non-terminal residue" evidence="1">
    <location>
        <position position="205"/>
    </location>
</feature>
<reference evidence="1 2" key="1">
    <citation type="submission" date="2024-05" db="EMBL/GenBank/DDBJ databases">
        <authorList>
            <person name="Wallberg A."/>
        </authorList>
    </citation>
    <scope>NUCLEOTIDE SEQUENCE [LARGE SCALE GENOMIC DNA]</scope>
</reference>
<dbReference type="EMBL" id="CAXKWB010002173">
    <property type="protein sequence ID" value="CAL4066336.1"/>
    <property type="molecule type" value="Genomic_DNA"/>
</dbReference>
<dbReference type="AlphaFoldDB" id="A0AAV2PZ37"/>
<organism evidence="1 2">
    <name type="scientific">Meganyctiphanes norvegica</name>
    <name type="common">Northern krill</name>
    <name type="synonym">Thysanopoda norvegica</name>
    <dbReference type="NCBI Taxonomy" id="48144"/>
    <lineage>
        <taxon>Eukaryota</taxon>
        <taxon>Metazoa</taxon>
        <taxon>Ecdysozoa</taxon>
        <taxon>Arthropoda</taxon>
        <taxon>Crustacea</taxon>
        <taxon>Multicrustacea</taxon>
        <taxon>Malacostraca</taxon>
        <taxon>Eumalacostraca</taxon>
        <taxon>Eucarida</taxon>
        <taxon>Euphausiacea</taxon>
        <taxon>Euphausiidae</taxon>
        <taxon>Meganyctiphanes</taxon>
    </lineage>
</organism>
<comment type="caution">
    <text evidence="1">The sequence shown here is derived from an EMBL/GenBank/DDBJ whole genome shotgun (WGS) entry which is preliminary data.</text>
</comment>
<protein>
    <submittedName>
        <fullName evidence="1">Uncharacterized protein</fullName>
    </submittedName>
</protein>
<dbReference type="Proteomes" id="UP001497623">
    <property type="component" value="Unassembled WGS sequence"/>
</dbReference>
<name>A0AAV2PZ37_MEGNR</name>
<gene>
    <name evidence="1" type="ORF">MNOR_LOCUS5583</name>
</gene>
<evidence type="ECO:0000313" key="2">
    <source>
        <dbReference type="Proteomes" id="UP001497623"/>
    </source>
</evidence>
<evidence type="ECO:0000313" key="1">
    <source>
        <dbReference type="EMBL" id="CAL4066336.1"/>
    </source>
</evidence>
<sequence>MQRSKGPIIGVQGRPLLMGRPSTSRSLGLLAVTSHAARHSGLTMSSLSYNRIINSGFRLLQSPHRAQTVLRFHSRSFKPANATKTHISSRLRNNDLKNDLKLTLYNAVFRSSNQATVTERFKDIIFCITRFISWQCENQACHRLEKSLKYYSKFSKLWNDKTALRILSTLRRMLLTRSHLLISAVGVYSYDWENNKISDDAVKRL</sequence>